<dbReference type="InterPro" id="IPR023210">
    <property type="entry name" value="NADP_OxRdtase_dom"/>
</dbReference>
<dbReference type="Pfam" id="PF00248">
    <property type="entry name" value="Aldo_ket_red"/>
    <property type="match status" value="1"/>
</dbReference>
<dbReference type="SUPFAM" id="SSF51430">
    <property type="entry name" value="NAD(P)-linked oxidoreductase"/>
    <property type="match status" value="1"/>
</dbReference>
<reference evidence="2" key="1">
    <citation type="journal article" date="2020" name="mSystems">
        <title>Genome- and Community-Level Interaction Insights into Carbon Utilization and Element Cycling Functions of Hydrothermarchaeota in Hydrothermal Sediment.</title>
        <authorList>
            <person name="Zhou Z."/>
            <person name="Liu Y."/>
            <person name="Xu W."/>
            <person name="Pan J."/>
            <person name="Luo Z.H."/>
            <person name="Li M."/>
        </authorList>
    </citation>
    <scope>NUCLEOTIDE SEQUENCE [LARGE SCALE GENOMIC DNA]</scope>
    <source>
        <strain evidence="2">HyVt-527</strain>
    </source>
</reference>
<name>A0A7V5UE79_CALAY</name>
<dbReference type="PANTHER" id="PTHR43312:SF1">
    <property type="entry name" value="NADP-DEPENDENT OXIDOREDUCTASE DOMAIN-CONTAINING PROTEIN"/>
    <property type="match status" value="1"/>
</dbReference>
<organism evidence="2">
    <name type="scientific">Caldithrix abyssi</name>
    <dbReference type="NCBI Taxonomy" id="187145"/>
    <lineage>
        <taxon>Bacteria</taxon>
        <taxon>Pseudomonadati</taxon>
        <taxon>Calditrichota</taxon>
        <taxon>Calditrichia</taxon>
        <taxon>Calditrichales</taxon>
        <taxon>Calditrichaceae</taxon>
        <taxon>Caldithrix</taxon>
    </lineage>
</organism>
<feature type="domain" description="NADP-dependent oxidoreductase" evidence="1">
    <location>
        <begin position="16"/>
        <end position="318"/>
    </location>
</feature>
<dbReference type="AlphaFoldDB" id="A0A7V5UE79"/>
<gene>
    <name evidence="2" type="ORF">ENJ89_01930</name>
</gene>
<dbReference type="Proteomes" id="UP000886124">
    <property type="component" value="Unassembled WGS sequence"/>
</dbReference>
<dbReference type="CDD" id="cd19086">
    <property type="entry name" value="AKR_AKR11C1"/>
    <property type="match status" value="1"/>
</dbReference>
<dbReference type="InterPro" id="IPR053135">
    <property type="entry name" value="AKR2_Oxidoreductase"/>
</dbReference>
<accession>A0A7V5UE79</accession>
<sequence length="319" mass="35632">MQYTQLGARGPQVSTIGFGAWAIGGMNWGPTDDEVSIRALNEAIDRGVTLIDTADVYGFGHSEELIAKVIKERGKKNIVIATKAGNDFYNATSEDDVGYGPIKQTYSKEYLIFAAEQSIKRLGVEALDILQLHSPDLDKLERDEPWLALEQLKKDGKILHAGLSIQSFKETEQAHLLDLHHKILDAIQVRYNLLERKAEQVLFPKAQKYGIGVIVRIPLLFGFLTGKFTEDTRFSEDDHRKMNLSPEKLQHYLKQLKKMQPLFDAFPDQTKAQVSLRFCISHPACHTAIPGAKTPQQVADNCAASDLGPIPRELIPALD</sequence>
<protein>
    <submittedName>
        <fullName evidence="2">Aldo/keto reductase</fullName>
    </submittedName>
</protein>
<dbReference type="InterPro" id="IPR036812">
    <property type="entry name" value="NAD(P)_OxRdtase_dom_sf"/>
</dbReference>
<proteinExistence type="predicted"/>
<dbReference type="EMBL" id="DROD01000138">
    <property type="protein sequence ID" value="HHJ51929.1"/>
    <property type="molecule type" value="Genomic_DNA"/>
</dbReference>
<dbReference type="PANTHER" id="PTHR43312">
    <property type="entry name" value="D-THREO-ALDOSE 1-DEHYDROGENASE"/>
    <property type="match status" value="1"/>
</dbReference>
<dbReference type="Gene3D" id="3.20.20.100">
    <property type="entry name" value="NADP-dependent oxidoreductase domain"/>
    <property type="match status" value="1"/>
</dbReference>
<comment type="caution">
    <text evidence="2">The sequence shown here is derived from an EMBL/GenBank/DDBJ whole genome shotgun (WGS) entry which is preliminary data.</text>
</comment>
<evidence type="ECO:0000259" key="1">
    <source>
        <dbReference type="Pfam" id="PF00248"/>
    </source>
</evidence>
<evidence type="ECO:0000313" key="2">
    <source>
        <dbReference type="EMBL" id="HHJ51929.1"/>
    </source>
</evidence>